<evidence type="ECO:0000313" key="8">
    <source>
        <dbReference type="EMBL" id="GHG06390.1"/>
    </source>
</evidence>
<evidence type="ECO:0000256" key="3">
    <source>
        <dbReference type="ARBA" id="ARBA00022692"/>
    </source>
</evidence>
<evidence type="ECO:0000256" key="6">
    <source>
        <dbReference type="SAM" id="Phobius"/>
    </source>
</evidence>
<feature type="domain" description="EamA" evidence="7">
    <location>
        <begin position="147"/>
        <end position="280"/>
    </location>
</feature>
<keyword evidence="9" id="KW-1185">Reference proteome</keyword>
<keyword evidence="3 6" id="KW-0812">Transmembrane</keyword>
<evidence type="ECO:0000259" key="7">
    <source>
        <dbReference type="Pfam" id="PF00892"/>
    </source>
</evidence>
<proteinExistence type="inferred from homology"/>
<evidence type="ECO:0000256" key="2">
    <source>
        <dbReference type="ARBA" id="ARBA00007362"/>
    </source>
</evidence>
<evidence type="ECO:0000256" key="1">
    <source>
        <dbReference type="ARBA" id="ARBA00004141"/>
    </source>
</evidence>
<dbReference type="AlphaFoldDB" id="A0A919BQV9"/>
<comment type="caution">
    <text evidence="8">The sequence shown here is derived from an EMBL/GenBank/DDBJ whole genome shotgun (WGS) entry which is preliminary data.</text>
</comment>
<dbReference type="EMBL" id="BNCK01000013">
    <property type="protein sequence ID" value="GHG06390.1"/>
    <property type="molecule type" value="Genomic_DNA"/>
</dbReference>
<dbReference type="GO" id="GO:0016020">
    <property type="term" value="C:membrane"/>
    <property type="evidence" value="ECO:0007669"/>
    <property type="project" value="UniProtKB-SubCell"/>
</dbReference>
<feature type="transmembrane region" description="Helical" evidence="6">
    <location>
        <begin position="208"/>
        <end position="229"/>
    </location>
</feature>
<protein>
    <submittedName>
        <fullName evidence="8">Multidrug transporter</fullName>
    </submittedName>
</protein>
<dbReference type="SUPFAM" id="SSF103481">
    <property type="entry name" value="Multidrug resistance efflux transporter EmrE"/>
    <property type="match status" value="2"/>
</dbReference>
<feature type="transmembrane region" description="Helical" evidence="6">
    <location>
        <begin position="174"/>
        <end position="196"/>
    </location>
</feature>
<feature type="domain" description="EamA" evidence="7">
    <location>
        <begin position="11"/>
        <end position="135"/>
    </location>
</feature>
<feature type="transmembrane region" description="Helical" evidence="6">
    <location>
        <begin position="34"/>
        <end position="52"/>
    </location>
</feature>
<feature type="transmembrane region" description="Helical" evidence="6">
    <location>
        <begin position="92"/>
        <end position="112"/>
    </location>
</feature>
<accession>A0A919BQV9</accession>
<gene>
    <name evidence="8" type="ORF">GCM10017161_40030</name>
</gene>
<dbReference type="RefSeq" id="WP_189774401.1">
    <property type="nucleotide sequence ID" value="NZ_BNCK01000013.1"/>
</dbReference>
<feature type="transmembrane region" description="Helical" evidence="6">
    <location>
        <begin position="144"/>
        <end position="162"/>
    </location>
</feature>
<comment type="subcellular location">
    <subcellularLocation>
        <location evidence="1">Membrane</location>
        <topology evidence="1">Multi-pass membrane protein</topology>
    </subcellularLocation>
</comment>
<evidence type="ECO:0000256" key="4">
    <source>
        <dbReference type="ARBA" id="ARBA00022989"/>
    </source>
</evidence>
<reference evidence="8" key="2">
    <citation type="submission" date="2020-09" db="EMBL/GenBank/DDBJ databases">
        <authorList>
            <person name="Sun Q."/>
            <person name="Kim S."/>
        </authorList>
    </citation>
    <scope>NUCLEOTIDE SEQUENCE</scope>
    <source>
        <strain evidence="8">KCTC 42731</strain>
    </source>
</reference>
<comment type="similarity">
    <text evidence="2">Belongs to the EamA transporter family.</text>
</comment>
<evidence type="ECO:0000256" key="5">
    <source>
        <dbReference type="ARBA" id="ARBA00023136"/>
    </source>
</evidence>
<dbReference type="PANTHER" id="PTHR32322:SF2">
    <property type="entry name" value="EAMA DOMAIN-CONTAINING PROTEIN"/>
    <property type="match status" value="1"/>
</dbReference>
<dbReference type="InterPro" id="IPR050638">
    <property type="entry name" value="AA-Vitamin_Transporters"/>
</dbReference>
<feature type="transmembrane region" description="Helical" evidence="6">
    <location>
        <begin position="241"/>
        <end position="258"/>
    </location>
</feature>
<sequence length="291" mass="31463">MLKRYIPAFFVLLWSTGFIGTKMGLPYASAGDFLSIRALANVVIIFIILLVIKAPKLNRKQILHAGVTGTLIHGAYLGGVFCAIELGIPAGLTAIIVGLQPLLTALLAIAVFNATVTRVQWLALFFGFVGLVLVLGSSLTLTGISAFAITFTLVALVGITIGTMYQKRFCQGQALLPSVFWQYVASLLVFLPIALLEPVKPVQWNLTFVATLTWLVLGLSVVAILLLMYMVEQGEASKVTAYMYLVPPVTAVEAWLLFDEKLSLLSISGMIVCALSVYWLMNTNKSSVKTG</sequence>
<dbReference type="InterPro" id="IPR000620">
    <property type="entry name" value="EamA_dom"/>
</dbReference>
<dbReference type="PANTHER" id="PTHR32322">
    <property type="entry name" value="INNER MEMBRANE TRANSPORTER"/>
    <property type="match status" value="1"/>
</dbReference>
<feature type="transmembrane region" description="Helical" evidence="6">
    <location>
        <begin position="64"/>
        <end position="86"/>
    </location>
</feature>
<keyword evidence="5 6" id="KW-0472">Membrane</keyword>
<feature type="transmembrane region" description="Helical" evidence="6">
    <location>
        <begin position="119"/>
        <end position="138"/>
    </location>
</feature>
<keyword evidence="4 6" id="KW-1133">Transmembrane helix</keyword>
<organism evidence="8 9">
    <name type="scientific">Thalassotalea marina</name>
    <dbReference type="NCBI Taxonomy" id="1673741"/>
    <lineage>
        <taxon>Bacteria</taxon>
        <taxon>Pseudomonadati</taxon>
        <taxon>Pseudomonadota</taxon>
        <taxon>Gammaproteobacteria</taxon>
        <taxon>Alteromonadales</taxon>
        <taxon>Colwelliaceae</taxon>
        <taxon>Thalassotalea</taxon>
    </lineage>
</organism>
<name>A0A919BQV9_9GAMM</name>
<dbReference type="Proteomes" id="UP000623842">
    <property type="component" value="Unassembled WGS sequence"/>
</dbReference>
<evidence type="ECO:0000313" key="9">
    <source>
        <dbReference type="Proteomes" id="UP000623842"/>
    </source>
</evidence>
<dbReference type="InterPro" id="IPR037185">
    <property type="entry name" value="EmrE-like"/>
</dbReference>
<feature type="transmembrane region" description="Helical" evidence="6">
    <location>
        <begin position="264"/>
        <end position="281"/>
    </location>
</feature>
<reference evidence="8" key="1">
    <citation type="journal article" date="2014" name="Int. J. Syst. Evol. Microbiol.">
        <title>Complete genome sequence of Corynebacterium casei LMG S-19264T (=DSM 44701T), isolated from a smear-ripened cheese.</title>
        <authorList>
            <consortium name="US DOE Joint Genome Institute (JGI-PGF)"/>
            <person name="Walter F."/>
            <person name="Albersmeier A."/>
            <person name="Kalinowski J."/>
            <person name="Ruckert C."/>
        </authorList>
    </citation>
    <scope>NUCLEOTIDE SEQUENCE</scope>
    <source>
        <strain evidence="8">KCTC 42731</strain>
    </source>
</reference>
<dbReference type="Pfam" id="PF00892">
    <property type="entry name" value="EamA"/>
    <property type="match status" value="2"/>
</dbReference>